<dbReference type="InterPro" id="IPR003594">
    <property type="entry name" value="HATPase_dom"/>
</dbReference>
<feature type="transmembrane region" description="Helical" evidence="7">
    <location>
        <begin position="160"/>
        <end position="182"/>
    </location>
</feature>
<dbReference type="PRINTS" id="PR00344">
    <property type="entry name" value="BCTRLSENSOR"/>
</dbReference>
<gene>
    <name evidence="9" type="ORF">MNBD_BACTEROID06-629</name>
</gene>
<protein>
    <submittedName>
        <fullName evidence="9">Two-component system sensor histidine kinase</fullName>
    </submittedName>
</protein>
<keyword evidence="7" id="KW-0472">Membrane</keyword>
<sequence length="411" mass="46780">MAKKDGFNLYENKSTLKWIVLGVSLVISGGSIFYTNILVNKLKTKEKTIIRLYAKALEYTLSENVSTSENINFISEEIIYQNNSIPMIIMDSLGGIYGSKNIELDSSWTLAHRNNKLRSIVASMKKDYPPIRIAPIDKATGKPYLVQYLYYKNSSLLTQLIFYPYIQIFVISIFGFIAYWAFNYSRTAEQNRVWVGMAKETAHQLGTPISSLMAWMEHLRADSNFTNHDILEELDKDIHKLGLITERFSNIGSVPKLKEEEIILEVNRVISYLRPRISSKVEMSVKGMHEKIYAQINVALFEWVIENVCKNAVDAMAGVGKIEINIMEGSDWRVFVDISDNGKGIEPSKIKSVFNPGFTTKKRGWGLGLALAKRIIENYHQGKIFVKSSSPEQGTTFRIVLNRKQVPHKLS</sequence>
<organism evidence="9">
    <name type="scientific">hydrothermal vent metagenome</name>
    <dbReference type="NCBI Taxonomy" id="652676"/>
    <lineage>
        <taxon>unclassified sequences</taxon>
        <taxon>metagenomes</taxon>
        <taxon>ecological metagenomes</taxon>
    </lineage>
</organism>
<evidence type="ECO:0000256" key="2">
    <source>
        <dbReference type="ARBA" id="ARBA00022679"/>
    </source>
</evidence>
<keyword evidence="6" id="KW-0902">Two-component regulatory system</keyword>
<evidence type="ECO:0000256" key="7">
    <source>
        <dbReference type="SAM" id="Phobius"/>
    </source>
</evidence>
<evidence type="ECO:0000313" key="9">
    <source>
        <dbReference type="EMBL" id="VAW29601.1"/>
    </source>
</evidence>
<keyword evidence="7" id="KW-1133">Transmembrane helix</keyword>
<keyword evidence="5" id="KW-0067">ATP-binding</keyword>
<keyword evidence="2" id="KW-0808">Transferase</keyword>
<reference evidence="9" key="1">
    <citation type="submission" date="2018-06" db="EMBL/GenBank/DDBJ databases">
        <authorList>
            <person name="Zhirakovskaya E."/>
        </authorList>
    </citation>
    <scope>NUCLEOTIDE SEQUENCE</scope>
</reference>
<dbReference type="EMBL" id="UOES01000599">
    <property type="protein sequence ID" value="VAW29601.1"/>
    <property type="molecule type" value="Genomic_DNA"/>
</dbReference>
<keyword evidence="7" id="KW-0812">Transmembrane</keyword>
<dbReference type="Pfam" id="PF02518">
    <property type="entry name" value="HATPase_c"/>
    <property type="match status" value="1"/>
</dbReference>
<name>A0A3B0UF01_9ZZZZ</name>
<feature type="domain" description="Histidine kinase" evidence="8">
    <location>
        <begin position="200"/>
        <end position="405"/>
    </location>
</feature>
<dbReference type="PANTHER" id="PTHR43065">
    <property type="entry name" value="SENSOR HISTIDINE KINASE"/>
    <property type="match status" value="1"/>
</dbReference>
<dbReference type="PANTHER" id="PTHR43065:SF10">
    <property type="entry name" value="PEROXIDE STRESS-ACTIVATED HISTIDINE KINASE MAK3"/>
    <property type="match status" value="1"/>
</dbReference>
<evidence type="ECO:0000256" key="4">
    <source>
        <dbReference type="ARBA" id="ARBA00022777"/>
    </source>
</evidence>
<evidence type="ECO:0000256" key="3">
    <source>
        <dbReference type="ARBA" id="ARBA00022741"/>
    </source>
</evidence>
<keyword evidence="4 9" id="KW-0418">Kinase</keyword>
<dbReference type="GO" id="GO:0016301">
    <property type="term" value="F:kinase activity"/>
    <property type="evidence" value="ECO:0007669"/>
    <property type="project" value="UniProtKB-KW"/>
</dbReference>
<dbReference type="InterPro" id="IPR005467">
    <property type="entry name" value="His_kinase_dom"/>
</dbReference>
<dbReference type="SMART" id="SM00387">
    <property type="entry name" value="HATPase_c"/>
    <property type="match status" value="1"/>
</dbReference>
<dbReference type="GO" id="GO:0000160">
    <property type="term" value="P:phosphorelay signal transduction system"/>
    <property type="evidence" value="ECO:0007669"/>
    <property type="project" value="UniProtKB-KW"/>
</dbReference>
<evidence type="ECO:0000256" key="1">
    <source>
        <dbReference type="ARBA" id="ARBA00022553"/>
    </source>
</evidence>
<accession>A0A3B0UF01</accession>
<evidence type="ECO:0000256" key="6">
    <source>
        <dbReference type="ARBA" id="ARBA00023012"/>
    </source>
</evidence>
<evidence type="ECO:0000256" key="5">
    <source>
        <dbReference type="ARBA" id="ARBA00022840"/>
    </source>
</evidence>
<proteinExistence type="predicted"/>
<keyword evidence="1" id="KW-0597">Phosphoprotein</keyword>
<dbReference type="GO" id="GO:0005524">
    <property type="term" value="F:ATP binding"/>
    <property type="evidence" value="ECO:0007669"/>
    <property type="project" value="UniProtKB-KW"/>
</dbReference>
<dbReference type="SUPFAM" id="SSF55874">
    <property type="entry name" value="ATPase domain of HSP90 chaperone/DNA topoisomerase II/histidine kinase"/>
    <property type="match status" value="1"/>
</dbReference>
<feature type="transmembrane region" description="Helical" evidence="7">
    <location>
        <begin position="18"/>
        <end position="39"/>
    </location>
</feature>
<dbReference type="PROSITE" id="PS50109">
    <property type="entry name" value="HIS_KIN"/>
    <property type="match status" value="1"/>
</dbReference>
<dbReference type="InterPro" id="IPR036890">
    <property type="entry name" value="HATPase_C_sf"/>
</dbReference>
<dbReference type="Gene3D" id="3.30.565.10">
    <property type="entry name" value="Histidine kinase-like ATPase, C-terminal domain"/>
    <property type="match status" value="1"/>
</dbReference>
<dbReference type="AlphaFoldDB" id="A0A3B0UF01"/>
<dbReference type="InterPro" id="IPR004358">
    <property type="entry name" value="Sig_transdc_His_kin-like_C"/>
</dbReference>
<keyword evidence="3" id="KW-0547">Nucleotide-binding</keyword>
<evidence type="ECO:0000259" key="8">
    <source>
        <dbReference type="PROSITE" id="PS50109"/>
    </source>
</evidence>